<evidence type="ECO:0000259" key="1">
    <source>
        <dbReference type="PROSITE" id="PS50995"/>
    </source>
</evidence>
<reference evidence="3" key="1">
    <citation type="journal article" date="2019" name="Int. J. Syst. Evol. Microbiol.">
        <title>The Global Catalogue of Microorganisms (GCM) 10K type strain sequencing project: providing services to taxonomists for standard genome sequencing and annotation.</title>
        <authorList>
            <consortium name="The Broad Institute Genomics Platform"/>
            <consortium name="The Broad Institute Genome Sequencing Center for Infectious Disease"/>
            <person name="Wu L."/>
            <person name="Ma J."/>
        </authorList>
    </citation>
    <scope>NUCLEOTIDE SEQUENCE [LARGE SCALE GENOMIC DNA]</scope>
    <source>
        <strain evidence="3">JCM 18952</strain>
    </source>
</reference>
<protein>
    <submittedName>
        <fullName evidence="2">MarR family transcriptional regulator</fullName>
    </submittedName>
</protein>
<dbReference type="Gene3D" id="1.10.10.10">
    <property type="entry name" value="Winged helix-like DNA-binding domain superfamily/Winged helix DNA-binding domain"/>
    <property type="match status" value="1"/>
</dbReference>
<dbReference type="InterPro" id="IPR036390">
    <property type="entry name" value="WH_DNA-bd_sf"/>
</dbReference>
<organism evidence="2 3">
    <name type="scientific">Paeniglutamicibacter antarcticus</name>
    <dbReference type="NCBI Taxonomy" id="494023"/>
    <lineage>
        <taxon>Bacteria</taxon>
        <taxon>Bacillati</taxon>
        <taxon>Actinomycetota</taxon>
        <taxon>Actinomycetes</taxon>
        <taxon>Micrococcales</taxon>
        <taxon>Micrococcaceae</taxon>
        <taxon>Paeniglutamicibacter</taxon>
    </lineage>
</organism>
<accession>A0ABP9TLH6</accession>
<dbReference type="SMART" id="SM00347">
    <property type="entry name" value="HTH_MARR"/>
    <property type="match status" value="1"/>
</dbReference>
<dbReference type="PRINTS" id="PR00598">
    <property type="entry name" value="HTHMARR"/>
</dbReference>
<dbReference type="InterPro" id="IPR000835">
    <property type="entry name" value="HTH_MarR-typ"/>
</dbReference>
<dbReference type="InterPro" id="IPR036388">
    <property type="entry name" value="WH-like_DNA-bd_sf"/>
</dbReference>
<dbReference type="PANTHER" id="PTHR33164">
    <property type="entry name" value="TRANSCRIPTIONAL REGULATOR, MARR FAMILY"/>
    <property type="match status" value="1"/>
</dbReference>
<sequence length="170" mass="18924">MVAMTSPYSDPMPAPEITSVGSQLESLVLEVEHEFSRIAVTARRGIRKKATSIHPDLQPLGYNVLSILVREHAQQQITLAEELQVDKATMSRTIKWLEAHDLVTRVPDPQDGRAMLVSVTNLARTGFLDSSAASRQRLRNRLASWDAGEIRHFADLLSKLNDSDSQHRSG</sequence>
<proteinExistence type="predicted"/>
<dbReference type="EMBL" id="BAABLK010000022">
    <property type="protein sequence ID" value="GAA5226567.1"/>
    <property type="molecule type" value="Genomic_DNA"/>
</dbReference>
<evidence type="ECO:0000313" key="3">
    <source>
        <dbReference type="Proteomes" id="UP001501257"/>
    </source>
</evidence>
<keyword evidence="3" id="KW-1185">Reference proteome</keyword>
<dbReference type="SUPFAM" id="SSF46785">
    <property type="entry name" value="Winged helix' DNA-binding domain"/>
    <property type="match status" value="1"/>
</dbReference>
<evidence type="ECO:0000313" key="2">
    <source>
        <dbReference type="EMBL" id="GAA5226567.1"/>
    </source>
</evidence>
<dbReference type="Proteomes" id="UP001501257">
    <property type="component" value="Unassembled WGS sequence"/>
</dbReference>
<comment type="caution">
    <text evidence="2">The sequence shown here is derived from an EMBL/GenBank/DDBJ whole genome shotgun (WGS) entry which is preliminary data.</text>
</comment>
<dbReference type="PROSITE" id="PS50995">
    <property type="entry name" value="HTH_MARR_2"/>
    <property type="match status" value="1"/>
</dbReference>
<dbReference type="InterPro" id="IPR039422">
    <property type="entry name" value="MarR/SlyA-like"/>
</dbReference>
<dbReference type="Pfam" id="PF01047">
    <property type="entry name" value="MarR"/>
    <property type="match status" value="1"/>
</dbReference>
<name>A0ABP9TLH6_9MICC</name>
<feature type="domain" description="HTH marR-type" evidence="1">
    <location>
        <begin position="21"/>
        <end position="162"/>
    </location>
</feature>
<gene>
    <name evidence="2" type="ORF">GCM10025778_11000</name>
</gene>
<dbReference type="PANTHER" id="PTHR33164:SF57">
    <property type="entry name" value="MARR-FAMILY TRANSCRIPTIONAL REGULATOR"/>
    <property type="match status" value="1"/>
</dbReference>